<evidence type="ECO:0000313" key="3">
    <source>
        <dbReference type="Proteomes" id="UP001143391"/>
    </source>
</evidence>
<evidence type="ECO:0000313" key="2">
    <source>
        <dbReference type="EMBL" id="MDF0749388.1"/>
    </source>
</evidence>
<proteinExistence type="predicted"/>
<feature type="compositionally biased region" description="Basic and acidic residues" evidence="1">
    <location>
        <begin position="1"/>
        <end position="19"/>
    </location>
</feature>
<dbReference type="RefSeq" id="WP_275704884.1">
    <property type="nucleotide sequence ID" value="NZ_JANCMW010000002.1"/>
</dbReference>
<keyword evidence="3" id="KW-1185">Reference proteome</keyword>
<reference evidence="2" key="1">
    <citation type="submission" date="2022-07" db="EMBL/GenBank/DDBJ databases">
        <title>Marinobacter iranensis a new bacterium isolate from a hipersaline lake in Iran.</title>
        <authorList>
            <person name="Mohammad A.M.A."/>
            <person name="Cristina S.-P."/>
            <person name="Antonio V."/>
        </authorList>
    </citation>
    <scope>NUCLEOTIDE SEQUENCE</scope>
    <source>
        <strain evidence="2">71-i</strain>
    </source>
</reference>
<feature type="region of interest" description="Disordered" evidence="1">
    <location>
        <begin position="1"/>
        <end position="30"/>
    </location>
</feature>
<sequence length="99" mass="10877">MNNKDRLNAKAMPPEKIEEAPATYQTPESLSKEPFAKSLAGTNIDGSLRAGGFRQRAHFLDRQMRNASKLQAEQENHRKTRLITVASPTVCLAGHATGC</sequence>
<dbReference type="Proteomes" id="UP001143391">
    <property type="component" value="Unassembled WGS sequence"/>
</dbReference>
<gene>
    <name evidence="2" type="ORF">NLU14_03995</name>
</gene>
<accession>A0ABT5Y6T2</accession>
<dbReference type="EMBL" id="JANCMW010000002">
    <property type="protein sequence ID" value="MDF0749388.1"/>
    <property type="molecule type" value="Genomic_DNA"/>
</dbReference>
<protein>
    <submittedName>
        <fullName evidence="2">Uncharacterized protein</fullName>
    </submittedName>
</protein>
<comment type="caution">
    <text evidence="2">The sequence shown here is derived from an EMBL/GenBank/DDBJ whole genome shotgun (WGS) entry which is preliminary data.</text>
</comment>
<evidence type="ECO:0000256" key="1">
    <source>
        <dbReference type="SAM" id="MobiDB-lite"/>
    </source>
</evidence>
<name>A0ABT5Y6T2_9GAMM</name>
<organism evidence="2 3">
    <name type="scientific">Marinobacter iranensis</name>
    <dbReference type="NCBI Taxonomy" id="2962607"/>
    <lineage>
        <taxon>Bacteria</taxon>
        <taxon>Pseudomonadati</taxon>
        <taxon>Pseudomonadota</taxon>
        <taxon>Gammaproteobacteria</taxon>
        <taxon>Pseudomonadales</taxon>
        <taxon>Marinobacteraceae</taxon>
        <taxon>Marinobacter</taxon>
    </lineage>
</organism>